<keyword evidence="4" id="KW-1185">Reference proteome</keyword>
<dbReference type="InterPro" id="IPR020103">
    <property type="entry name" value="PsdUridine_synth_cat_dom_sf"/>
</dbReference>
<dbReference type="GO" id="GO:0009982">
    <property type="term" value="F:pseudouridine synthase activity"/>
    <property type="evidence" value="ECO:0007669"/>
    <property type="project" value="InterPro"/>
</dbReference>
<dbReference type="SUPFAM" id="SSF55120">
    <property type="entry name" value="Pseudouridine synthase"/>
    <property type="match status" value="1"/>
</dbReference>
<dbReference type="InterPro" id="IPR050188">
    <property type="entry name" value="RluA_PseudoU_synthase"/>
</dbReference>
<dbReference type="Gene3D" id="3.30.2350.10">
    <property type="entry name" value="Pseudouridine synthase"/>
    <property type="match status" value="1"/>
</dbReference>
<protein>
    <submittedName>
        <fullName evidence="3">Pseudouridylate synthase 23S RNA-specific</fullName>
    </submittedName>
</protein>
<dbReference type="RefSeq" id="WP_101359774.1">
    <property type="nucleotide sequence ID" value="NZ_NKXO01000056.1"/>
</dbReference>
<dbReference type="GO" id="GO:0140098">
    <property type="term" value="F:catalytic activity, acting on RNA"/>
    <property type="evidence" value="ECO:0007669"/>
    <property type="project" value="UniProtKB-ARBA"/>
</dbReference>
<accession>A0A2N3I6V3</accession>
<dbReference type="GO" id="GO:0000455">
    <property type="term" value="P:enzyme-directed rRNA pseudouridine synthesis"/>
    <property type="evidence" value="ECO:0007669"/>
    <property type="project" value="TreeGrafter"/>
</dbReference>
<dbReference type="PANTHER" id="PTHR21600">
    <property type="entry name" value="MITOCHONDRIAL RNA PSEUDOURIDINE SYNTHASE"/>
    <property type="match status" value="1"/>
</dbReference>
<gene>
    <name evidence="3" type="ORF">Rain11_2515</name>
</gene>
<dbReference type="OrthoDB" id="9807829at2"/>
<sequence length="242" mass="28066">MAKITFEDLILFENEDFVLINKPPLMATLDERTQDRKHTSIIALLRKYNPDYQLCHRLDKETSGILAIAKHSEAYRHLSIAFERRKVTKIYHAISEGVHHFEQTEATFPILKLSKKGMVTIDFREGQKAHTTFQTLRHIGNFTLIEARPHTGRMHQIRIHLKALKAPIVADEMYGGSWIFLSQLKRKFKLAQDEQEQPIMQRVALHAFALQFEGLKGEIIYQEASYPKDFAVLLKILEKTVS</sequence>
<dbReference type="Pfam" id="PF00849">
    <property type="entry name" value="PseudoU_synth_2"/>
    <property type="match status" value="1"/>
</dbReference>
<dbReference type="AlphaFoldDB" id="A0A2N3I6V3"/>
<evidence type="ECO:0000256" key="1">
    <source>
        <dbReference type="ARBA" id="ARBA00010876"/>
    </source>
</evidence>
<dbReference type="EMBL" id="NKXO01000056">
    <property type="protein sequence ID" value="PKQ66031.1"/>
    <property type="molecule type" value="Genomic_DNA"/>
</dbReference>
<proteinExistence type="inferred from homology"/>
<dbReference type="CDD" id="cd02869">
    <property type="entry name" value="PseudoU_synth_RluA_like"/>
    <property type="match status" value="1"/>
</dbReference>
<comment type="caution">
    <text evidence="3">The sequence shown here is derived from an EMBL/GenBank/DDBJ whole genome shotgun (WGS) entry which is preliminary data.</text>
</comment>
<dbReference type="GO" id="GO:0003723">
    <property type="term" value="F:RNA binding"/>
    <property type="evidence" value="ECO:0007669"/>
    <property type="project" value="InterPro"/>
</dbReference>
<name>A0A2N3I6V3_9BACT</name>
<comment type="similarity">
    <text evidence="1">Belongs to the pseudouridine synthase RluA family.</text>
</comment>
<feature type="domain" description="Pseudouridine synthase RsuA/RluA-like" evidence="2">
    <location>
        <begin position="16"/>
        <end position="162"/>
    </location>
</feature>
<reference evidence="3 4" key="1">
    <citation type="submission" date="2017-06" db="EMBL/GenBank/DDBJ databases">
        <title>Raineya orbicola gen. nov., sp. nov. a slightly thermophilic bacterium of the phylum Bacteroidetes and the description of Raineyaceae fam. nov.</title>
        <authorList>
            <person name="Albuquerque L."/>
            <person name="Polonia A.R.M."/>
            <person name="Barroso C."/>
            <person name="Froufe H.J.C."/>
            <person name="Lage O."/>
            <person name="Lobo-Da-Cunha A."/>
            <person name="Egas C."/>
            <person name="Da Costa M.S."/>
        </authorList>
    </citation>
    <scope>NUCLEOTIDE SEQUENCE [LARGE SCALE GENOMIC DNA]</scope>
    <source>
        <strain evidence="3 4">SPSPC-11</strain>
    </source>
</reference>
<dbReference type="InterPro" id="IPR006145">
    <property type="entry name" value="PsdUridine_synth_RsuA/RluA"/>
</dbReference>
<evidence type="ECO:0000313" key="4">
    <source>
        <dbReference type="Proteomes" id="UP000233387"/>
    </source>
</evidence>
<dbReference type="PANTHER" id="PTHR21600:SF44">
    <property type="entry name" value="RIBOSOMAL LARGE SUBUNIT PSEUDOURIDINE SYNTHASE D"/>
    <property type="match status" value="1"/>
</dbReference>
<organism evidence="3 4">
    <name type="scientific">Raineya orbicola</name>
    <dbReference type="NCBI Taxonomy" id="2016530"/>
    <lineage>
        <taxon>Bacteria</taxon>
        <taxon>Pseudomonadati</taxon>
        <taxon>Bacteroidota</taxon>
        <taxon>Cytophagia</taxon>
        <taxon>Cytophagales</taxon>
        <taxon>Raineyaceae</taxon>
        <taxon>Raineya</taxon>
    </lineage>
</organism>
<evidence type="ECO:0000259" key="2">
    <source>
        <dbReference type="Pfam" id="PF00849"/>
    </source>
</evidence>
<dbReference type="Proteomes" id="UP000233387">
    <property type="component" value="Unassembled WGS sequence"/>
</dbReference>
<evidence type="ECO:0000313" key="3">
    <source>
        <dbReference type="EMBL" id="PKQ66031.1"/>
    </source>
</evidence>